<dbReference type="FunFam" id="3.30.950.10:FF:000001">
    <property type="entry name" value="Siroheme synthase"/>
    <property type="match status" value="1"/>
</dbReference>
<dbReference type="NCBIfam" id="TIGR01469">
    <property type="entry name" value="cobA_cysG_Cterm"/>
    <property type="match status" value="1"/>
</dbReference>
<evidence type="ECO:0000256" key="3">
    <source>
        <dbReference type="ARBA" id="ARBA00022679"/>
    </source>
</evidence>
<dbReference type="InterPro" id="IPR006366">
    <property type="entry name" value="CobA/CysG_C"/>
</dbReference>
<evidence type="ECO:0000256" key="4">
    <source>
        <dbReference type="ARBA" id="ARBA00022691"/>
    </source>
</evidence>
<dbReference type="Gene3D" id="3.40.50.10090">
    <property type="match status" value="2"/>
</dbReference>
<dbReference type="InterPro" id="IPR014777">
    <property type="entry name" value="4pyrrole_Mease_sub1"/>
</dbReference>
<keyword evidence="2 6" id="KW-0489">Methyltransferase</keyword>
<keyword evidence="5" id="KW-0627">Porphyrin biosynthesis</keyword>
<evidence type="ECO:0000256" key="2">
    <source>
        <dbReference type="ARBA" id="ARBA00022603"/>
    </source>
</evidence>
<dbReference type="SUPFAM" id="SSF69618">
    <property type="entry name" value="HemD-like"/>
    <property type="match status" value="1"/>
</dbReference>
<dbReference type="Gene3D" id="3.40.1010.10">
    <property type="entry name" value="Cobalt-precorrin-4 Transmethylase, Domain 1"/>
    <property type="match status" value="1"/>
</dbReference>
<dbReference type="GO" id="GO:0004851">
    <property type="term" value="F:uroporphyrin-III C-methyltransferase activity"/>
    <property type="evidence" value="ECO:0007669"/>
    <property type="project" value="UniProtKB-EC"/>
</dbReference>
<keyword evidence="4" id="KW-0949">S-adenosyl-L-methionine</keyword>
<dbReference type="InterPro" id="IPR035996">
    <property type="entry name" value="4pyrrol_Methylase_sf"/>
</dbReference>
<keyword evidence="3 6" id="KW-0808">Transferase</keyword>
<dbReference type="EC" id="2.1.1.107" evidence="1"/>
<dbReference type="EMBL" id="LAYJ01000022">
    <property type="protein sequence ID" value="KKI52352.1"/>
    <property type="molecule type" value="Genomic_DNA"/>
</dbReference>
<evidence type="ECO:0000313" key="9">
    <source>
        <dbReference type="EMBL" id="KKI52352.1"/>
    </source>
</evidence>
<keyword evidence="10" id="KW-1185">Reference proteome</keyword>
<comment type="similarity">
    <text evidence="6">Belongs to the precorrin methyltransferase family.</text>
</comment>
<dbReference type="PROSITE" id="PS00840">
    <property type="entry name" value="SUMT_2"/>
    <property type="match status" value="1"/>
</dbReference>
<dbReference type="InterPro" id="IPR000878">
    <property type="entry name" value="4pyrrol_Mease"/>
</dbReference>
<dbReference type="Gene3D" id="3.30.950.10">
    <property type="entry name" value="Methyltransferase, Cobalt-precorrin-4 Transmethylase, Domain 2"/>
    <property type="match status" value="1"/>
</dbReference>
<dbReference type="SUPFAM" id="SSF53790">
    <property type="entry name" value="Tetrapyrrole methylase"/>
    <property type="match status" value="1"/>
</dbReference>
<proteinExistence type="inferred from homology"/>
<dbReference type="OrthoDB" id="9815856at2"/>
<dbReference type="PANTHER" id="PTHR45790:SF1">
    <property type="entry name" value="SIROHEME SYNTHASE"/>
    <property type="match status" value="1"/>
</dbReference>
<dbReference type="GO" id="GO:0004852">
    <property type="term" value="F:uroporphyrinogen-III synthase activity"/>
    <property type="evidence" value="ECO:0007669"/>
    <property type="project" value="InterPro"/>
</dbReference>
<dbReference type="FunFam" id="3.40.1010.10:FF:000001">
    <property type="entry name" value="Siroheme synthase"/>
    <property type="match status" value="1"/>
</dbReference>
<comment type="caution">
    <text evidence="9">The sequence shown here is derived from an EMBL/GenBank/DDBJ whole genome shotgun (WGS) entry which is preliminary data.</text>
</comment>
<dbReference type="InterPro" id="IPR003754">
    <property type="entry name" value="4pyrrol_synth_uPrphyn_synth"/>
</dbReference>
<accession>A0A0M2NPM1</accession>
<dbReference type="CDD" id="cd06578">
    <property type="entry name" value="HemD"/>
    <property type="match status" value="1"/>
</dbReference>
<protein>
    <recommendedName>
        <fullName evidence="1">uroporphyrinogen-III C-methyltransferase</fullName>
        <ecNumber evidence="1">2.1.1.107</ecNumber>
    </recommendedName>
</protein>
<evidence type="ECO:0000259" key="8">
    <source>
        <dbReference type="Pfam" id="PF02602"/>
    </source>
</evidence>
<keyword evidence="9" id="KW-0456">Lyase</keyword>
<dbReference type="Proteomes" id="UP000034076">
    <property type="component" value="Unassembled WGS sequence"/>
</dbReference>
<dbReference type="AlphaFoldDB" id="A0A0M2NPM1"/>
<evidence type="ECO:0000256" key="1">
    <source>
        <dbReference type="ARBA" id="ARBA00012162"/>
    </source>
</evidence>
<dbReference type="STRING" id="270498.CHK_0122"/>
<dbReference type="GO" id="GO:0019354">
    <property type="term" value="P:siroheme biosynthetic process"/>
    <property type="evidence" value="ECO:0007669"/>
    <property type="project" value="InterPro"/>
</dbReference>
<evidence type="ECO:0000256" key="5">
    <source>
        <dbReference type="ARBA" id="ARBA00023244"/>
    </source>
</evidence>
<sequence length="493" mass="52790">MSGTVYLVGAGPGDAGLLTLRARELIAGAQVVVYDRLVSAEVLELVAQDAKRINAGKNAGNHPVPQHEINQILVDEAKQGKTVVRLKGGDSFVFGRGGEELEALVREGIAFEVVPGITSAIAAATYAGIPVTHRDYCSSVHLITGHKQKDGALELDYPALVRLSGTLIFMMSVASAAEIAAGLIAGGMAPDMDCAIVENGTRPCQRKFLCTLDGIADTVRENAVTSPSLIIVGRVCSLSRQFDWFSNLPLKGKRILVTRPKMSSAKLASRLRALGADVTALAAIKTMPLPFSMPDLTPYRALVFTSAAGVDAYFERLFDSRDARALGGKQIAVIGRETGKALLRFGLKPDFIPSVYSGQALAKEMLDEGFITKSDRLLLLRARESAPELTDILTQGGVAFDEVSVYETRYEPVDANPADFDLITFTSASCVEGFARSVDKPEGFHGIPAVCIGEKTAQAARRFGLDVRVSKEATIDSMVELILDTNETKQGDR</sequence>
<dbReference type="CDD" id="cd11642">
    <property type="entry name" value="SUMT"/>
    <property type="match status" value="1"/>
</dbReference>
<dbReference type="NCBIfam" id="NF004790">
    <property type="entry name" value="PRK06136.1"/>
    <property type="match status" value="1"/>
</dbReference>
<dbReference type="InterPro" id="IPR036108">
    <property type="entry name" value="4pyrrol_syn_uPrphyn_synt_sf"/>
</dbReference>
<dbReference type="Pfam" id="PF02602">
    <property type="entry name" value="HEM4"/>
    <property type="match status" value="1"/>
</dbReference>
<dbReference type="InterPro" id="IPR003043">
    <property type="entry name" value="Uropor_MeTrfase_CS"/>
</dbReference>
<feature type="domain" description="Tetrapyrrole methylase" evidence="7">
    <location>
        <begin position="4"/>
        <end position="214"/>
    </location>
</feature>
<dbReference type="PATRIC" id="fig|270498.16.peg.2681"/>
<dbReference type="InterPro" id="IPR014776">
    <property type="entry name" value="4pyrrole_Mease_sub2"/>
</dbReference>
<evidence type="ECO:0000256" key="6">
    <source>
        <dbReference type="RuleBase" id="RU003960"/>
    </source>
</evidence>
<evidence type="ECO:0000259" key="7">
    <source>
        <dbReference type="Pfam" id="PF00590"/>
    </source>
</evidence>
<dbReference type="PROSITE" id="PS00839">
    <property type="entry name" value="SUMT_1"/>
    <property type="match status" value="1"/>
</dbReference>
<feature type="domain" description="Tetrapyrrole biosynthesis uroporphyrinogen III synthase" evidence="8">
    <location>
        <begin position="266"/>
        <end position="480"/>
    </location>
</feature>
<organism evidence="9 10">
    <name type="scientific">Christensenella hongkongensis</name>
    <dbReference type="NCBI Taxonomy" id="270498"/>
    <lineage>
        <taxon>Bacteria</taxon>
        <taxon>Bacillati</taxon>
        <taxon>Bacillota</taxon>
        <taxon>Clostridia</taxon>
        <taxon>Christensenellales</taxon>
        <taxon>Christensenellaceae</taxon>
        <taxon>Christensenella</taxon>
    </lineage>
</organism>
<dbReference type="InterPro" id="IPR050161">
    <property type="entry name" value="Siro_Cobalamin_biosynth"/>
</dbReference>
<dbReference type="GO" id="GO:0032259">
    <property type="term" value="P:methylation"/>
    <property type="evidence" value="ECO:0007669"/>
    <property type="project" value="UniProtKB-KW"/>
</dbReference>
<dbReference type="PANTHER" id="PTHR45790">
    <property type="entry name" value="SIROHEME SYNTHASE-RELATED"/>
    <property type="match status" value="1"/>
</dbReference>
<dbReference type="RefSeq" id="WP_046441965.1">
    <property type="nucleotide sequence ID" value="NZ_LAYJ01000022.1"/>
</dbReference>
<dbReference type="Pfam" id="PF00590">
    <property type="entry name" value="TP_methylase"/>
    <property type="match status" value="1"/>
</dbReference>
<name>A0A0M2NPM1_9FIRM</name>
<evidence type="ECO:0000313" key="10">
    <source>
        <dbReference type="Proteomes" id="UP000034076"/>
    </source>
</evidence>
<reference evidence="9 10" key="1">
    <citation type="submission" date="2015-04" db="EMBL/GenBank/DDBJ databases">
        <title>Draft genome sequence of bacteremic isolate Catabacter hongkongensis type strain HKU16T.</title>
        <authorList>
            <person name="Lau S.K."/>
            <person name="Teng J.L."/>
            <person name="Huang Y."/>
            <person name="Curreem S.O."/>
            <person name="Tsui S.K."/>
            <person name="Woo P.C."/>
        </authorList>
    </citation>
    <scope>NUCLEOTIDE SEQUENCE [LARGE SCALE GENOMIC DNA]</scope>
    <source>
        <strain evidence="9 10">HKU16</strain>
    </source>
</reference>
<gene>
    <name evidence="9" type="ORF">CHK_0122</name>
</gene>